<evidence type="ECO:0000313" key="3">
    <source>
        <dbReference type="EMBL" id="PHU33797.1"/>
    </source>
</evidence>
<sequence>MKKKMVAVLLLSSMVFAGCAKEEEAPAEVEPVVETTEDTKEEAKQEEEKEEEALFDYDALGVSPVEYGDEFEMGENLKAGLTNLIYPNYDDGKWDNSKLADDDSWKDSFISSYLQNSWFSFDYMNQVGENSDGIMSKEQVEYAQYSLTGTYIEFDDGVDLSQASSGFGIGEIDSYTVDKYDKEDDTVEITVKYSKYEEIAASEPGDPDHAFDVKVVLKKDPYSCFDGYNVVSLEKTETTKSLEADGKTHYVYGDILDYDLDKNYIQLEYPFGDDYTNGNAYFDHFLTIDCSDNPGLIDEAKALQESGVWQIKVGFKFDSSVKVPFETIKGISVEEADR</sequence>
<evidence type="ECO:0008006" key="5">
    <source>
        <dbReference type="Google" id="ProtNLM"/>
    </source>
</evidence>
<protein>
    <recommendedName>
        <fullName evidence="5">Lipoprotein</fullName>
    </recommendedName>
</protein>
<evidence type="ECO:0000313" key="4">
    <source>
        <dbReference type="Proteomes" id="UP000225889"/>
    </source>
</evidence>
<feature type="chain" id="PRO_5038818370" description="Lipoprotein" evidence="2">
    <location>
        <begin position="18"/>
        <end position="338"/>
    </location>
</feature>
<proteinExistence type="predicted"/>
<organism evidence="3 4">
    <name type="scientific">Pseudobutyrivibrio ruminis</name>
    <dbReference type="NCBI Taxonomy" id="46206"/>
    <lineage>
        <taxon>Bacteria</taxon>
        <taxon>Bacillati</taxon>
        <taxon>Bacillota</taxon>
        <taxon>Clostridia</taxon>
        <taxon>Lachnospirales</taxon>
        <taxon>Lachnospiraceae</taxon>
        <taxon>Pseudobutyrivibrio</taxon>
    </lineage>
</organism>
<name>A0A2G3DRX6_9FIRM</name>
<dbReference type="AlphaFoldDB" id="A0A2G3DRX6"/>
<dbReference type="EMBL" id="PDYF01000083">
    <property type="protein sequence ID" value="PHU33797.1"/>
    <property type="molecule type" value="Genomic_DNA"/>
</dbReference>
<comment type="caution">
    <text evidence="3">The sequence shown here is derived from an EMBL/GenBank/DDBJ whole genome shotgun (WGS) entry which is preliminary data.</text>
</comment>
<keyword evidence="2" id="KW-0732">Signal</keyword>
<evidence type="ECO:0000256" key="1">
    <source>
        <dbReference type="SAM" id="MobiDB-lite"/>
    </source>
</evidence>
<feature type="signal peptide" evidence="2">
    <location>
        <begin position="1"/>
        <end position="17"/>
    </location>
</feature>
<evidence type="ECO:0000256" key="2">
    <source>
        <dbReference type="SAM" id="SignalP"/>
    </source>
</evidence>
<gene>
    <name evidence="3" type="ORF">CSX01_14810</name>
</gene>
<dbReference type="Proteomes" id="UP000225889">
    <property type="component" value="Unassembled WGS sequence"/>
</dbReference>
<dbReference type="RefSeq" id="WP_099392880.1">
    <property type="nucleotide sequence ID" value="NZ_PDYF01000083.1"/>
</dbReference>
<dbReference type="PROSITE" id="PS51257">
    <property type="entry name" value="PROKAR_LIPOPROTEIN"/>
    <property type="match status" value="1"/>
</dbReference>
<reference evidence="3 4" key="1">
    <citation type="submission" date="2017-10" db="EMBL/GenBank/DDBJ databases">
        <title>Resolving the taxonomy of Roseburia spp., Eubacterium rectale and Agathobacter spp. through phylogenomic analysis.</title>
        <authorList>
            <person name="Sheridan P.O."/>
            <person name="Walker A.W."/>
            <person name="Duncan S.H."/>
            <person name="Scott K.P."/>
            <person name="Toole P.W.O."/>
            <person name="Luis P."/>
            <person name="Flint H.J."/>
        </authorList>
    </citation>
    <scope>NUCLEOTIDE SEQUENCE [LARGE SCALE GENOMIC DNA]</scope>
    <source>
        <strain evidence="3 4">JK626</strain>
    </source>
</reference>
<feature type="region of interest" description="Disordered" evidence="1">
    <location>
        <begin position="25"/>
        <end position="51"/>
    </location>
</feature>
<accession>A0A2G3DRX6</accession>
<feature type="compositionally biased region" description="Basic and acidic residues" evidence="1">
    <location>
        <begin position="37"/>
        <end position="47"/>
    </location>
</feature>
<reference evidence="3 4" key="2">
    <citation type="submission" date="2017-10" db="EMBL/GenBank/DDBJ databases">
        <authorList>
            <person name="Banno H."/>
            <person name="Chua N.-H."/>
        </authorList>
    </citation>
    <scope>NUCLEOTIDE SEQUENCE [LARGE SCALE GENOMIC DNA]</scope>
    <source>
        <strain evidence="3 4">JK626</strain>
    </source>
</reference>